<reference evidence="10" key="2">
    <citation type="journal article" date="2023" name="IMA Fungus">
        <title>Comparative genomic study of the Penicillium genus elucidates a diverse pangenome and 15 lateral gene transfer events.</title>
        <authorList>
            <person name="Petersen C."/>
            <person name="Sorensen T."/>
            <person name="Nielsen M.R."/>
            <person name="Sondergaard T.E."/>
            <person name="Sorensen J.L."/>
            <person name="Fitzpatrick D.A."/>
            <person name="Frisvad J.C."/>
            <person name="Nielsen K.L."/>
        </authorList>
    </citation>
    <scope>NUCLEOTIDE SEQUENCE</scope>
    <source>
        <strain evidence="10">IBT 21472</strain>
    </source>
</reference>
<dbReference type="PANTHER" id="PTHR12223">
    <property type="entry name" value="VESICULAR MANNOSE-BINDING LECTIN"/>
    <property type="match status" value="1"/>
</dbReference>
<keyword evidence="3" id="KW-0732">Signal</keyword>
<dbReference type="CDD" id="cd06903">
    <property type="entry name" value="lectin_EMP46_EMP47"/>
    <property type="match status" value="1"/>
</dbReference>
<evidence type="ECO:0000256" key="8">
    <source>
        <dbReference type="SAM" id="Phobius"/>
    </source>
</evidence>
<evidence type="ECO:0000256" key="2">
    <source>
        <dbReference type="ARBA" id="ARBA00022692"/>
    </source>
</evidence>
<dbReference type="Gene3D" id="2.60.120.200">
    <property type="match status" value="1"/>
</dbReference>
<dbReference type="Pfam" id="PF03388">
    <property type="entry name" value="Lectin_leg-like"/>
    <property type="match status" value="1"/>
</dbReference>
<protein>
    <recommendedName>
        <fullName evidence="9">L-type lectin-like domain-containing protein</fullName>
    </recommendedName>
</protein>
<dbReference type="GO" id="GO:0005793">
    <property type="term" value="C:endoplasmic reticulum-Golgi intermediate compartment"/>
    <property type="evidence" value="ECO:0007669"/>
    <property type="project" value="TreeGrafter"/>
</dbReference>
<feature type="domain" description="L-type lectin-like" evidence="9">
    <location>
        <begin position="76"/>
        <end position="292"/>
    </location>
</feature>
<keyword evidence="6" id="KW-0175">Coiled coil</keyword>
<dbReference type="AlphaFoldDB" id="A0A9W9PZ48"/>
<feature type="region of interest" description="Disordered" evidence="7">
    <location>
        <begin position="298"/>
        <end position="325"/>
    </location>
</feature>
<comment type="caution">
    <text evidence="10">The sequence shown here is derived from an EMBL/GenBank/DDBJ whole genome shotgun (WGS) entry which is preliminary data.</text>
</comment>
<keyword evidence="11" id="KW-1185">Reference proteome</keyword>
<dbReference type="EMBL" id="JAPZBO010000005">
    <property type="protein sequence ID" value="KAJ5315488.1"/>
    <property type="molecule type" value="Genomic_DNA"/>
</dbReference>
<dbReference type="InterPro" id="IPR013320">
    <property type="entry name" value="ConA-like_dom_sf"/>
</dbReference>
<gene>
    <name evidence="10" type="ORF">N7476_005795</name>
</gene>
<evidence type="ECO:0000256" key="4">
    <source>
        <dbReference type="ARBA" id="ARBA00022989"/>
    </source>
</evidence>
<dbReference type="GO" id="GO:0030134">
    <property type="term" value="C:COPII-coated ER to Golgi transport vesicle"/>
    <property type="evidence" value="ECO:0007669"/>
    <property type="project" value="TreeGrafter"/>
</dbReference>
<evidence type="ECO:0000259" key="9">
    <source>
        <dbReference type="PROSITE" id="PS51328"/>
    </source>
</evidence>
<sequence length="478" mass="51739">MDFSDVGVRHTILNSVQLHHFIDISPSAAAIAKEARLCVIAIVVGWITTRVVASLCETPRTSCDCKPPLLAVGAVAQVIESQSFGHGERISPTRHDLPGWNIGGEGHAPSLLSDKLILTPPYPGNTRGSAWVQNPASQQEWSAEFQFRASGPERAGGILQLWYTKDGQARVGTSSIYTVGQFDGLALVIDTHGGRGGSIRGFLNDGTTDYKSHRSVDSLAFGHCDYAYRNLGRPSVLKLKYTSSILEVTVDDKVCFSTAKVALPAGNTFGITAATPENPDSFEIFKFILESASGQSAPVYQNNAPQQPIQNQAPPANLPPVSSSGKSSLDAGIAAQFVDLGGRLQLANKATNTILQDMRSQAAKSESRHAEMQQNLATKSDLAALDTRLQRIETLLQSVQRDIQGRDYSGSFSQLHDTLRSSHLSLTESLQGHLLSAITASTPRMGFFIFLVIAFQVLLAVSYIVYKKRRANMPKKFL</sequence>
<keyword evidence="4 8" id="KW-1133">Transmembrane helix</keyword>
<dbReference type="SUPFAM" id="SSF49899">
    <property type="entry name" value="Concanavalin A-like lectins/glucanases"/>
    <property type="match status" value="1"/>
</dbReference>
<reference evidence="10" key="1">
    <citation type="submission" date="2022-12" db="EMBL/GenBank/DDBJ databases">
        <authorList>
            <person name="Petersen C."/>
        </authorList>
    </citation>
    <scope>NUCLEOTIDE SEQUENCE</scope>
    <source>
        <strain evidence="10">IBT 21472</strain>
    </source>
</reference>
<proteinExistence type="predicted"/>
<evidence type="ECO:0000256" key="3">
    <source>
        <dbReference type="ARBA" id="ARBA00022729"/>
    </source>
</evidence>
<accession>A0A9W9PZ48</accession>
<keyword evidence="5 8" id="KW-0472">Membrane</keyword>
<dbReference type="GO" id="GO:0005537">
    <property type="term" value="F:D-mannose binding"/>
    <property type="evidence" value="ECO:0007669"/>
    <property type="project" value="TreeGrafter"/>
</dbReference>
<organism evidence="10 11">
    <name type="scientific">Penicillium atrosanguineum</name>
    <dbReference type="NCBI Taxonomy" id="1132637"/>
    <lineage>
        <taxon>Eukaryota</taxon>
        <taxon>Fungi</taxon>
        <taxon>Dikarya</taxon>
        <taxon>Ascomycota</taxon>
        <taxon>Pezizomycotina</taxon>
        <taxon>Eurotiomycetes</taxon>
        <taxon>Eurotiomycetidae</taxon>
        <taxon>Eurotiales</taxon>
        <taxon>Aspergillaceae</taxon>
        <taxon>Penicillium</taxon>
    </lineage>
</organism>
<dbReference type="Proteomes" id="UP001147746">
    <property type="component" value="Unassembled WGS sequence"/>
</dbReference>
<keyword evidence="2 8" id="KW-0812">Transmembrane</keyword>
<evidence type="ECO:0000313" key="11">
    <source>
        <dbReference type="Proteomes" id="UP001147746"/>
    </source>
</evidence>
<evidence type="ECO:0000256" key="5">
    <source>
        <dbReference type="ARBA" id="ARBA00023136"/>
    </source>
</evidence>
<name>A0A9W9PZ48_9EURO</name>
<dbReference type="InterPro" id="IPR051136">
    <property type="entry name" value="Intracellular_Lectin-GPT"/>
</dbReference>
<dbReference type="GO" id="GO:0006888">
    <property type="term" value="P:endoplasmic reticulum to Golgi vesicle-mediated transport"/>
    <property type="evidence" value="ECO:0007669"/>
    <property type="project" value="TreeGrafter"/>
</dbReference>
<feature type="compositionally biased region" description="Low complexity" evidence="7">
    <location>
        <begin position="301"/>
        <end position="315"/>
    </location>
</feature>
<dbReference type="PANTHER" id="PTHR12223:SF28">
    <property type="entry name" value="LECTIN, MANNOSE BINDING 1 LIKE"/>
    <property type="match status" value="1"/>
</dbReference>
<dbReference type="InterPro" id="IPR035661">
    <property type="entry name" value="EMP46/EMP47_N"/>
</dbReference>
<dbReference type="GO" id="GO:0000139">
    <property type="term" value="C:Golgi membrane"/>
    <property type="evidence" value="ECO:0007669"/>
    <property type="project" value="TreeGrafter"/>
</dbReference>
<evidence type="ECO:0000256" key="7">
    <source>
        <dbReference type="SAM" id="MobiDB-lite"/>
    </source>
</evidence>
<evidence type="ECO:0000313" key="10">
    <source>
        <dbReference type="EMBL" id="KAJ5315488.1"/>
    </source>
</evidence>
<dbReference type="GO" id="GO:0005789">
    <property type="term" value="C:endoplasmic reticulum membrane"/>
    <property type="evidence" value="ECO:0007669"/>
    <property type="project" value="TreeGrafter"/>
</dbReference>
<evidence type="ECO:0000256" key="6">
    <source>
        <dbReference type="SAM" id="Coils"/>
    </source>
</evidence>
<dbReference type="PROSITE" id="PS51328">
    <property type="entry name" value="L_LECTIN_LIKE"/>
    <property type="match status" value="1"/>
</dbReference>
<feature type="transmembrane region" description="Helical" evidence="8">
    <location>
        <begin position="445"/>
        <end position="466"/>
    </location>
</feature>
<evidence type="ECO:0000256" key="1">
    <source>
        <dbReference type="ARBA" id="ARBA00004479"/>
    </source>
</evidence>
<feature type="coiled-coil region" evidence="6">
    <location>
        <begin position="355"/>
        <end position="402"/>
    </location>
</feature>
<comment type="subcellular location">
    <subcellularLocation>
        <location evidence="1">Membrane</location>
        <topology evidence="1">Single-pass type I membrane protein</topology>
    </subcellularLocation>
</comment>
<dbReference type="InterPro" id="IPR005052">
    <property type="entry name" value="Lectin_leg"/>
</dbReference>